<evidence type="ECO:0000313" key="3">
    <source>
        <dbReference type="EMBL" id="KNC53568.1"/>
    </source>
</evidence>
<evidence type="ECO:0000256" key="2">
    <source>
        <dbReference type="SAM" id="SignalP"/>
    </source>
</evidence>
<name>A0A0L0DQ97_THETB</name>
<keyword evidence="1" id="KW-0812">Transmembrane</keyword>
<proteinExistence type="predicted"/>
<organism evidence="3 4">
    <name type="scientific">Thecamonas trahens ATCC 50062</name>
    <dbReference type="NCBI Taxonomy" id="461836"/>
    <lineage>
        <taxon>Eukaryota</taxon>
        <taxon>Apusozoa</taxon>
        <taxon>Apusomonadida</taxon>
        <taxon>Apusomonadidae</taxon>
        <taxon>Thecamonas</taxon>
    </lineage>
</organism>
<dbReference type="RefSeq" id="XP_013761885.1">
    <property type="nucleotide sequence ID" value="XM_013906431.1"/>
</dbReference>
<dbReference type="EMBL" id="GL349437">
    <property type="protein sequence ID" value="KNC53568.1"/>
    <property type="molecule type" value="Genomic_DNA"/>
</dbReference>
<sequence>MKLIASIAVLSLIVAIASAHMHITGAGTSANPTATVGLRGTDAAGANAGDIGYSGSGPKGGNQAKCGTGAANVPRTDRLSIAPGATLHIAGTVVVTHGANRINFNGTAGANPNFSTTTGTMLFTAATDITTDGTNWSYSAAVPSTASGDYTIQVTWPSNGGYYQCVDLNVNRPSGSAASTVAPASTFVAVFVAVIAFVAALL</sequence>
<keyword evidence="1" id="KW-1133">Transmembrane helix</keyword>
<keyword evidence="1" id="KW-0472">Membrane</keyword>
<keyword evidence="4" id="KW-1185">Reference proteome</keyword>
<keyword evidence="2" id="KW-0732">Signal</keyword>
<dbReference type="GeneID" id="25561033"/>
<gene>
    <name evidence="3" type="ORF">AMSG_01278</name>
</gene>
<evidence type="ECO:0000313" key="4">
    <source>
        <dbReference type="Proteomes" id="UP000054408"/>
    </source>
</evidence>
<reference evidence="3 4" key="1">
    <citation type="submission" date="2010-05" db="EMBL/GenBank/DDBJ databases">
        <title>The Genome Sequence of Thecamonas trahens ATCC 50062.</title>
        <authorList>
            <consortium name="The Broad Institute Genome Sequencing Platform"/>
            <person name="Russ C."/>
            <person name="Cuomo C."/>
            <person name="Shea T."/>
            <person name="Young S.K."/>
            <person name="Zeng Q."/>
            <person name="Koehrsen M."/>
            <person name="Haas B."/>
            <person name="Borodovsky M."/>
            <person name="Guigo R."/>
            <person name="Alvarado L."/>
            <person name="Berlin A."/>
            <person name="Bochicchio J."/>
            <person name="Borenstein D."/>
            <person name="Chapman S."/>
            <person name="Chen Z."/>
            <person name="Freedman E."/>
            <person name="Gellesch M."/>
            <person name="Goldberg J."/>
            <person name="Griggs A."/>
            <person name="Gujja S."/>
            <person name="Heilman E."/>
            <person name="Heiman D."/>
            <person name="Hepburn T."/>
            <person name="Howarth C."/>
            <person name="Jen D."/>
            <person name="Larson L."/>
            <person name="Mehta T."/>
            <person name="Park D."/>
            <person name="Pearson M."/>
            <person name="Roberts A."/>
            <person name="Saif S."/>
            <person name="Shenoy N."/>
            <person name="Sisk P."/>
            <person name="Stolte C."/>
            <person name="Sykes S."/>
            <person name="Thomson T."/>
            <person name="Walk T."/>
            <person name="White J."/>
            <person name="Yandava C."/>
            <person name="Burger G."/>
            <person name="Gray M.W."/>
            <person name="Holland P.W.H."/>
            <person name="King N."/>
            <person name="Lang F.B.F."/>
            <person name="Roger A.J."/>
            <person name="Ruiz-Trillo I."/>
            <person name="Lander E."/>
            <person name="Nusbaum C."/>
        </authorList>
    </citation>
    <scope>NUCLEOTIDE SEQUENCE [LARGE SCALE GENOMIC DNA]</scope>
    <source>
        <strain evidence="3 4">ATCC 50062</strain>
    </source>
</reference>
<dbReference type="AlphaFoldDB" id="A0A0L0DQ97"/>
<accession>A0A0L0DQ97</accession>
<evidence type="ECO:0000256" key="1">
    <source>
        <dbReference type="SAM" id="Phobius"/>
    </source>
</evidence>
<feature type="chain" id="PRO_5005537822" evidence="2">
    <location>
        <begin position="20"/>
        <end position="202"/>
    </location>
</feature>
<feature type="signal peptide" evidence="2">
    <location>
        <begin position="1"/>
        <end position="19"/>
    </location>
</feature>
<dbReference type="Proteomes" id="UP000054408">
    <property type="component" value="Unassembled WGS sequence"/>
</dbReference>
<feature type="transmembrane region" description="Helical" evidence="1">
    <location>
        <begin position="181"/>
        <end position="201"/>
    </location>
</feature>
<protein>
    <submittedName>
        <fullName evidence="3">Uncharacterized protein</fullName>
    </submittedName>
</protein>